<protein>
    <submittedName>
        <fullName evidence="1">Citrate lyase alpha chain</fullName>
        <ecNumber evidence="1">4.1.3.6</ecNumber>
    </submittedName>
</protein>
<dbReference type="EC" id="4.1.3.6" evidence="1"/>
<reference evidence="1 2" key="1">
    <citation type="submission" date="2016-01" db="EMBL/GenBank/DDBJ databases">
        <authorList>
            <person name="Brown R."/>
        </authorList>
    </citation>
    <scope>NUCLEOTIDE SEQUENCE [LARGE SCALE GENOMIC DNA]</scope>
    <source>
        <strain evidence="1">Sporomusa sphaeroides DSM 2875</strain>
    </source>
</reference>
<dbReference type="Gene3D" id="3.40.1080.10">
    <property type="entry name" value="Glutaconate Coenzyme A-transferase"/>
    <property type="match status" value="1"/>
</dbReference>
<dbReference type="RefSeq" id="WP_083945325.1">
    <property type="nucleotide sequence ID" value="NZ_CP146991.1"/>
</dbReference>
<evidence type="ECO:0000313" key="2">
    <source>
        <dbReference type="Proteomes" id="UP000245702"/>
    </source>
</evidence>
<accession>A0ABP2C3K6</accession>
<dbReference type="InterPro" id="IPR006472">
    <property type="entry name" value="Citrate_lyase_asu"/>
</dbReference>
<dbReference type="InterPro" id="IPR037171">
    <property type="entry name" value="NagB/RpiA_transferase-like"/>
</dbReference>
<dbReference type="GO" id="GO:0008815">
    <property type="term" value="F:citrate (pro-3S)-lyase activity"/>
    <property type="evidence" value="ECO:0007669"/>
    <property type="project" value="UniProtKB-EC"/>
</dbReference>
<sequence length="109" mass="11850">MSSLLTLIVANLLWGRLPIVKDNVLTATTPGETVDVLVTERGVTIYPSRRDLWEKVTAAGLPVKDIHELKQEAEKIAGTPQAVKTGDRIVAVVEYRDGTVIDVVSQVAE</sequence>
<organism evidence="1 2">
    <name type="scientific">Sporomusa sphaeroides DSM 2875</name>
    <dbReference type="NCBI Taxonomy" id="1337886"/>
    <lineage>
        <taxon>Bacteria</taxon>
        <taxon>Bacillati</taxon>
        <taxon>Bacillota</taxon>
        <taxon>Negativicutes</taxon>
        <taxon>Selenomonadales</taxon>
        <taxon>Sporomusaceae</taxon>
        <taxon>Sporomusa</taxon>
    </lineage>
</organism>
<dbReference type="EMBL" id="FCOW01000007">
    <property type="protein sequence ID" value="CVK19094.1"/>
    <property type="molecule type" value="Genomic_DNA"/>
</dbReference>
<dbReference type="Pfam" id="PF04223">
    <property type="entry name" value="CitF"/>
    <property type="match status" value="1"/>
</dbReference>
<keyword evidence="1" id="KW-0456">Lyase</keyword>
<dbReference type="SUPFAM" id="SSF100950">
    <property type="entry name" value="NagB/RpiA/CoA transferase-like"/>
    <property type="match status" value="1"/>
</dbReference>
<dbReference type="Proteomes" id="UP000245702">
    <property type="component" value="Unassembled WGS sequence"/>
</dbReference>
<comment type="caution">
    <text evidence="1">The sequence shown here is derived from an EMBL/GenBank/DDBJ whole genome shotgun (WGS) entry which is preliminary data.</text>
</comment>
<proteinExistence type="predicted"/>
<evidence type="ECO:0000313" key="1">
    <source>
        <dbReference type="EMBL" id="CVK19094.1"/>
    </source>
</evidence>
<dbReference type="PANTHER" id="PTHR40596">
    <property type="entry name" value="CITRATE LYASE ALPHA CHAIN"/>
    <property type="match status" value="1"/>
</dbReference>
<keyword evidence="2" id="KW-1185">Reference proteome</keyword>
<gene>
    <name evidence="1" type="primary">citF_1</name>
    <name evidence="1" type="ORF">SSPH_01740</name>
</gene>
<dbReference type="PANTHER" id="PTHR40596:SF1">
    <property type="entry name" value="CITRATE LYASE ALPHA CHAIN"/>
    <property type="match status" value="1"/>
</dbReference>
<name>A0ABP2C3K6_9FIRM</name>